<keyword evidence="3" id="KW-0460">Magnesium</keyword>
<dbReference type="EMBL" id="AJWY01007898">
    <property type="protein sequence ID" value="EKC62709.1"/>
    <property type="molecule type" value="Genomic_DNA"/>
</dbReference>
<dbReference type="GO" id="GO:0016791">
    <property type="term" value="F:phosphatase activity"/>
    <property type="evidence" value="ECO:0007669"/>
    <property type="project" value="TreeGrafter"/>
</dbReference>
<evidence type="ECO:0000256" key="2">
    <source>
        <dbReference type="ARBA" id="ARBA00022801"/>
    </source>
</evidence>
<keyword evidence="2 4" id="KW-0378">Hydrolase</keyword>
<dbReference type="Gene3D" id="3.40.50.1000">
    <property type="entry name" value="HAD superfamily/HAD-like"/>
    <property type="match status" value="1"/>
</dbReference>
<accession>K1T535</accession>
<keyword evidence="1" id="KW-0479">Metal-binding</keyword>
<dbReference type="PANTHER" id="PTHR46470:SF2">
    <property type="entry name" value="GLYCERALDEHYDE 3-PHOSPHATE PHOSPHATASE"/>
    <property type="match status" value="1"/>
</dbReference>
<dbReference type="InterPro" id="IPR023214">
    <property type="entry name" value="HAD_sf"/>
</dbReference>
<gene>
    <name evidence="4" type="ORF">LEA_11701</name>
</gene>
<dbReference type="AlphaFoldDB" id="K1T535"/>
<sequence length="68" mass="7292">TALEKAGCSACGAFMIGDRIDNDIAPAKSLGINTVWIRQGYGGLQSPEKYGCIPDFIVNSLNELLDIF</sequence>
<protein>
    <submittedName>
        <fullName evidence="4">HAD-superfamily hydrolase</fullName>
    </submittedName>
</protein>
<dbReference type="Pfam" id="PF13242">
    <property type="entry name" value="Hydrolase_like"/>
    <property type="match status" value="1"/>
</dbReference>
<evidence type="ECO:0000313" key="4">
    <source>
        <dbReference type="EMBL" id="EKC62709.1"/>
    </source>
</evidence>
<dbReference type="PANTHER" id="PTHR46470">
    <property type="entry name" value="N-ACYLNEURAMINATE-9-PHOSPHATASE"/>
    <property type="match status" value="1"/>
</dbReference>
<proteinExistence type="predicted"/>
<dbReference type="InterPro" id="IPR051400">
    <property type="entry name" value="HAD-like_hydrolase"/>
</dbReference>
<dbReference type="SUPFAM" id="SSF56784">
    <property type="entry name" value="HAD-like"/>
    <property type="match status" value="1"/>
</dbReference>
<evidence type="ECO:0000256" key="1">
    <source>
        <dbReference type="ARBA" id="ARBA00022723"/>
    </source>
</evidence>
<dbReference type="InterPro" id="IPR036412">
    <property type="entry name" value="HAD-like_sf"/>
</dbReference>
<name>K1T535_9ZZZZ</name>
<organism evidence="4">
    <name type="scientific">human gut metagenome</name>
    <dbReference type="NCBI Taxonomy" id="408170"/>
    <lineage>
        <taxon>unclassified sequences</taxon>
        <taxon>metagenomes</taxon>
        <taxon>organismal metagenomes</taxon>
    </lineage>
</organism>
<dbReference type="GO" id="GO:0046872">
    <property type="term" value="F:metal ion binding"/>
    <property type="evidence" value="ECO:0007669"/>
    <property type="project" value="UniProtKB-KW"/>
</dbReference>
<feature type="non-terminal residue" evidence="4">
    <location>
        <position position="1"/>
    </location>
</feature>
<evidence type="ECO:0000256" key="3">
    <source>
        <dbReference type="ARBA" id="ARBA00022842"/>
    </source>
</evidence>
<reference evidence="4" key="1">
    <citation type="journal article" date="2013" name="Environ. Microbiol.">
        <title>Microbiota from the distal guts of lean and obese adolescents exhibit partial functional redundancy besides clear differences in community structure.</title>
        <authorList>
            <person name="Ferrer M."/>
            <person name="Ruiz A."/>
            <person name="Lanza F."/>
            <person name="Haange S.B."/>
            <person name="Oberbach A."/>
            <person name="Till H."/>
            <person name="Bargiela R."/>
            <person name="Campoy C."/>
            <person name="Segura M.T."/>
            <person name="Richter M."/>
            <person name="von Bergen M."/>
            <person name="Seifert J."/>
            <person name="Suarez A."/>
        </authorList>
    </citation>
    <scope>NUCLEOTIDE SEQUENCE</scope>
</reference>
<comment type="caution">
    <text evidence="4">The sequence shown here is derived from an EMBL/GenBank/DDBJ whole genome shotgun (WGS) entry which is preliminary data.</text>
</comment>